<proteinExistence type="predicted"/>
<dbReference type="AlphaFoldDB" id="A0AA38GJ96"/>
<dbReference type="EMBL" id="JAHRHJ020000002">
    <property type="protein sequence ID" value="KAH9324924.1"/>
    <property type="molecule type" value="Genomic_DNA"/>
</dbReference>
<dbReference type="Proteomes" id="UP000824469">
    <property type="component" value="Unassembled WGS sequence"/>
</dbReference>
<keyword evidence="2" id="KW-1185">Reference proteome</keyword>
<protein>
    <submittedName>
        <fullName evidence="1">Uncharacterized protein</fullName>
    </submittedName>
</protein>
<gene>
    <name evidence="1" type="ORF">KI387_005102</name>
</gene>
<name>A0AA38GJ96_TAXCH</name>
<feature type="non-terminal residue" evidence="1">
    <location>
        <position position="66"/>
    </location>
</feature>
<evidence type="ECO:0000313" key="1">
    <source>
        <dbReference type="EMBL" id="KAH9324924.1"/>
    </source>
</evidence>
<evidence type="ECO:0000313" key="2">
    <source>
        <dbReference type="Proteomes" id="UP000824469"/>
    </source>
</evidence>
<reference evidence="1 2" key="1">
    <citation type="journal article" date="2021" name="Nat. Plants">
        <title>The Taxus genome provides insights into paclitaxel biosynthesis.</title>
        <authorList>
            <person name="Xiong X."/>
            <person name="Gou J."/>
            <person name="Liao Q."/>
            <person name="Li Y."/>
            <person name="Zhou Q."/>
            <person name="Bi G."/>
            <person name="Li C."/>
            <person name="Du R."/>
            <person name="Wang X."/>
            <person name="Sun T."/>
            <person name="Guo L."/>
            <person name="Liang H."/>
            <person name="Lu P."/>
            <person name="Wu Y."/>
            <person name="Zhang Z."/>
            <person name="Ro D.K."/>
            <person name="Shang Y."/>
            <person name="Huang S."/>
            <person name="Yan J."/>
        </authorList>
    </citation>
    <scope>NUCLEOTIDE SEQUENCE [LARGE SCALE GENOMIC DNA]</scope>
    <source>
        <strain evidence="1">Ta-2019</strain>
    </source>
</reference>
<sequence>IGLLVTRAEVTTRGEKEVNDFYVTHATGNPVDSKTVDVFRTEIWQTILQVKENSDHPKCPPREIIA</sequence>
<organism evidence="1 2">
    <name type="scientific">Taxus chinensis</name>
    <name type="common">Chinese yew</name>
    <name type="synonym">Taxus wallichiana var. chinensis</name>
    <dbReference type="NCBI Taxonomy" id="29808"/>
    <lineage>
        <taxon>Eukaryota</taxon>
        <taxon>Viridiplantae</taxon>
        <taxon>Streptophyta</taxon>
        <taxon>Embryophyta</taxon>
        <taxon>Tracheophyta</taxon>
        <taxon>Spermatophyta</taxon>
        <taxon>Pinopsida</taxon>
        <taxon>Pinidae</taxon>
        <taxon>Conifers II</taxon>
        <taxon>Cupressales</taxon>
        <taxon>Taxaceae</taxon>
        <taxon>Taxus</taxon>
    </lineage>
</organism>
<comment type="caution">
    <text evidence="1">The sequence shown here is derived from an EMBL/GenBank/DDBJ whole genome shotgun (WGS) entry which is preliminary data.</text>
</comment>
<feature type="non-terminal residue" evidence="1">
    <location>
        <position position="1"/>
    </location>
</feature>
<accession>A0AA38GJ96</accession>